<dbReference type="AlphaFoldDB" id="A0A1Y1QCW1"/>
<feature type="binding site" evidence="14">
    <location>
        <position position="32"/>
    </location>
    <ligand>
        <name>D-ribulose 5-phosphate</name>
        <dbReference type="ChEBI" id="CHEBI:58121"/>
    </ligand>
</feature>
<protein>
    <recommendedName>
        <fullName evidence="8 14">3,4-dihydroxy-2-butanone 4-phosphate synthase</fullName>
        <shortName evidence="14">DHBP synthase</shortName>
        <ecNumber evidence="7 14">4.1.99.12</ecNumber>
    </recommendedName>
</protein>
<feature type="site" description="Essential for catalytic activity" evidence="14">
    <location>
        <position position="164"/>
    </location>
</feature>
<keyword evidence="9 14" id="KW-0686">Riboflavin biosynthesis</keyword>
<comment type="cofactor">
    <cofactor evidence="2">
        <name>Mn(2+)</name>
        <dbReference type="ChEBI" id="CHEBI:29035"/>
    </cofactor>
</comment>
<dbReference type="GO" id="GO:0008686">
    <property type="term" value="F:3,4-dihydroxy-2-butanone-4-phosphate synthase activity"/>
    <property type="evidence" value="ECO:0007669"/>
    <property type="project" value="UniProtKB-UniRule"/>
</dbReference>
<comment type="similarity">
    <text evidence="14">Belongs to the DHBP synthase family.</text>
</comment>
<evidence type="ECO:0000313" key="16">
    <source>
        <dbReference type="EMBL" id="OQX02643.1"/>
    </source>
</evidence>
<dbReference type="Gene3D" id="3.40.50.10990">
    <property type="entry name" value="GTP cyclohydrolase II"/>
    <property type="match status" value="1"/>
</dbReference>
<feature type="site" description="Essential for catalytic activity" evidence="14">
    <location>
        <position position="126"/>
    </location>
</feature>
<evidence type="ECO:0000256" key="8">
    <source>
        <dbReference type="ARBA" id="ARBA00018836"/>
    </source>
</evidence>
<evidence type="ECO:0000256" key="3">
    <source>
        <dbReference type="ARBA" id="ARBA00002284"/>
    </source>
</evidence>
<dbReference type="FunFam" id="3.90.870.10:FF:000001">
    <property type="entry name" value="Riboflavin biosynthesis protein RibBA"/>
    <property type="match status" value="1"/>
</dbReference>
<evidence type="ECO:0000256" key="11">
    <source>
        <dbReference type="ARBA" id="ARBA00022842"/>
    </source>
</evidence>
<feature type="binding site" evidence="14">
    <location>
        <position position="143"/>
    </location>
    <ligand>
        <name>Mg(2+)</name>
        <dbReference type="ChEBI" id="CHEBI:18420"/>
        <label>2</label>
    </ligand>
</feature>
<dbReference type="PIRSF" id="PIRSF001259">
    <property type="entry name" value="RibA"/>
    <property type="match status" value="1"/>
</dbReference>
<dbReference type="InterPro" id="IPR032677">
    <property type="entry name" value="GTP_cyclohydro_II"/>
</dbReference>
<comment type="cofactor">
    <cofactor evidence="14">
        <name>Mg(2+)</name>
        <dbReference type="ChEBI" id="CHEBI:18420"/>
    </cofactor>
    <cofactor evidence="14">
        <name>Mn(2+)</name>
        <dbReference type="ChEBI" id="CHEBI:29035"/>
    </cofactor>
    <text evidence="14">Binds 2 divalent metal cations per subunit. Magnesium or manganese.</text>
</comment>
<feature type="binding site" evidence="14">
    <location>
        <begin position="140"/>
        <end position="144"/>
    </location>
    <ligand>
        <name>D-ribulose 5-phosphate</name>
        <dbReference type="ChEBI" id="CHEBI:58121"/>
    </ligand>
</feature>
<organism evidence="16 17">
    <name type="scientific">Thiothrix lacustris</name>
    <dbReference type="NCBI Taxonomy" id="525917"/>
    <lineage>
        <taxon>Bacteria</taxon>
        <taxon>Pseudomonadati</taxon>
        <taxon>Pseudomonadota</taxon>
        <taxon>Gammaproteobacteria</taxon>
        <taxon>Thiotrichales</taxon>
        <taxon>Thiotrichaceae</taxon>
        <taxon>Thiothrix</taxon>
    </lineage>
</organism>
<dbReference type="UniPathway" id="UPA00275">
    <property type="reaction ID" value="UER00399"/>
</dbReference>
<keyword evidence="10 14" id="KW-0479">Metal-binding</keyword>
<accession>A0A1Y1QCW1</accession>
<dbReference type="NCBIfam" id="TIGR00506">
    <property type="entry name" value="ribB"/>
    <property type="match status" value="1"/>
</dbReference>
<dbReference type="EMBL" id="MTEJ01000469">
    <property type="protein sequence ID" value="OQX02643.1"/>
    <property type="molecule type" value="Genomic_DNA"/>
</dbReference>
<feature type="domain" description="GTP cyclohydrolase II" evidence="15">
    <location>
        <begin position="208"/>
        <end position="367"/>
    </location>
</feature>
<dbReference type="STRING" id="1123401.GCA_000621325_00680"/>
<evidence type="ECO:0000256" key="6">
    <source>
        <dbReference type="ARBA" id="ARBA00008976"/>
    </source>
</evidence>
<feature type="binding site" evidence="14">
    <location>
        <position position="28"/>
    </location>
    <ligand>
        <name>Mg(2+)</name>
        <dbReference type="ChEBI" id="CHEBI:18420"/>
        <label>1</label>
    </ligand>
</feature>
<feature type="binding site" evidence="14">
    <location>
        <begin position="27"/>
        <end position="28"/>
    </location>
    <ligand>
        <name>D-ribulose 5-phosphate</name>
        <dbReference type="ChEBI" id="CHEBI:58121"/>
    </ligand>
</feature>
<dbReference type="SUPFAM" id="SSF55821">
    <property type="entry name" value="YrdC/RibB"/>
    <property type="match status" value="1"/>
</dbReference>
<comment type="similarity">
    <text evidence="6">In the C-terminal section; belongs to the GTP cyclohydrolase II family.</text>
</comment>
<name>A0A1Y1QCW1_9GAMM</name>
<feature type="binding site" evidence="14">
    <location>
        <position position="28"/>
    </location>
    <ligand>
        <name>Mg(2+)</name>
        <dbReference type="ChEBI" id="CHEBI:18420"/>
        <label>2</label>
    </ligand>
</feature>
<keyword evidence="12 14" id="KW-0464">Manganese</keyword>
<dbReference type="GO" id="GO:0003935">
    <property type="term" value="F:GTP cyclohydrolase II activity"/>
    <property type="evidence" value="ECO:0007669"/>
    <property type="project" value="TreeGrafter"/>
</dbReference>
<evidence type="ECO:0000256" key="9">
    <source>
        <dbReference type="ARBA" id="ARBA00022619"/>
    </source>
</evidence>
<dbReference type="PANTHER" id="PTHR21327">
    <property type="entry name" value="GTP CYCLOHYDROLASE II-RELATED"/>
    <property type="match status" value="1"/>
</dbReference>
<comment type="similarity">
    <text evidence="5">In the N-terminal section; belongs to the DHBP synthase family.</text>
</comment>
<dbReference type="NCBIfam" id="NF010626">
    <property type="entry name" value="PRK14019.1"/>
    <property type="match status" value="1"/>
</dbReference>
<dbReference type="GO" id="GO:0005829">
    <property type="term" value="C:cytosol"/>
    <property type="evidence" value="ECO:0007669"/>
    <property type="project" value="TreeGrafter"/>
</dbReference>
<evidence type="ECO:0000256" key="1">
    <source>
        <dbReference type="ARBA" id="ARBA00000141"/>
    </source>
</evidence>
<evidence type="ECO:0000256" key="7">
    <source>
        <dbReference type="ARBA" id="ARBA00012153"/>
    </source>
</evidence>
<evidence type="ECO:0000256" key="10">
    <source>
        <dbReference type="ARBA" id="ARBA00022723"/>
    </source>
</evidence>
<evidence type="ECO:0000259" key="15">
    <source>
        <dbReference type="Pfam" id="PF00925"/>
    </source>
</evidence>
<dbReference type="InterPro" id="IPR000422">
    <property type="entry name" value="DHBP_synthase_RibB"/>
</dbReference>
<comment type="catalytic activity">
    <reaction evidence="1 14">
        <text>D-ribulose 5-phosphate = (2S)-2-hydroxy-3-oxobutyl phosphate + formate + H(+)</text>
        <dbReference type="Rhea" id="RHEA:18457"/>
        <dbReference type="ChEBI" id="CHEBI:15378"/>
        <dbReference type="ChEBI" id="CHEBI:15740"/>
        <dbReference type="ChEBI" id="CHEBI:58121"/>
        <dbReference type="ChEBI" id="CHEBI:58830"/>
        <dbReference type="EC" id="4.1.99.12"/>
    </reaction>
</comment>
<evidence type="ECO:0000256" key="12">
    <source>
        <dbReference type="ARBA" id="ARBA00023211"/>
    </source>
</evidence>
<dbReference type="Gene3D" id="3.90.870.10">
    <property type="entry name" value="DHBP synthase"/>
    <property type="match status" value="1"/>
</dbReference>
<dbReference type="PANTHER" id="PTHR21327:SF34">
    <property type="entry name" value="3,4-DIHYDROXY-2-BUTANONE 4-PHOSPHATE SYNTHASE"/>
    <property type="match status" value="1"/>
</dbReference>
<gene>
    <name evidence="14" type="primary">ribB</name>
    <name evidence="16" type="ORF">BWK73_42035</name>
</gene>
<keyword evidence="13 14" id="KW-0456">Lyase</keyword>
<comment type="caution">
    <text evidence="16">The sequence shown here is derived from an EMBL/GenBank/DDBJ whole genome shotgun (WGS) entry which is preliminary data.</text>
</comment>
<reference evidence="16 17" key="1">
    <citation type="submission" date="2017-01" db="EMBL/GenBank/DDBJ databases">
        <title>Novel large sulfur bacteria in the metagenomes of groundwater-fed chemosynthetic microbial mats in the Lake Huron basin.</title>
        <authorList>
            <person name="Sharrar A.M."/>
            <person name="Flood B.E."/>
            <person name="Bailey J.V."/>
            <person name="Jones D.S."/>
            <person name="Biddanda B."/>
            <person name="Ruberg S.A."/>
            <person name="Marcus D.N."/>
            <person name="Dick G.J."/>
        </authorList>
    </citation>
    <scope>NUCLEOTIDE SEQUENCE [LARGE SCALE GENOMIC DNA]</scope>
    <source>
        <strain evidence="16">A8</strain>
    </source>
</reference>
<evidence type="ECO:0000256" key="14">
    <source>
        <dbReference type="HAMAP-Rule" id="MF_00180"/>
    </source>
</evidence>
<dbReference type="Pfam" id="PF00926">
    <property type="entry name" value="DHBP_synthase"/>
    <property type="match status" value="1"/>
</dbReference>
<sequence length="368" mass="40679">MQFNTTEEILKDLAEGKMVVIVDDEDRENEGDLLMVASLTRPEDINFMAKEGRGLVCLTLTRERCKQLNLPLMISGTDEAHTTNFTISIEAAEGVTTGISAYDRAHTIRTAVAPNALPNDIEQPGHIFPLMAQPGGVLTRAGHTEAGCDYARLAGFEPAATIVEILNDDGTMARRPDLEIFAEKHGLKMGSIEDLIRYRVQHEKSIERVFEKDVQTEYGAFHLVAYKELAKNDIHLALVAGDISADDTVMVRVHLENELCDLLALTEPGCGWPLRGVMQRIQQEGKGVIVILREPIQTQDVLNRLKGFESQPVVQDNTRSSPAELKTYGIGAQILSDLGVHRMRVMSAPRRLHGIAGFGLEIVDYVQD</sequence>
<dbReference type="EC" id="4.1.99.12" evidence="7 14"/>
<dbReference type="GO" id="GO:0000287">
    <property type="term" value="F:magnesium ion binding"/>
    <property type="evidence" value="ECO:0007669"/>
    <property type="project" value="UniProtKB-UniRule"/>
</dbReference>
<dbReference type="HAMAP" id="MF_00180">
    <property type="entry name" value="RibB"/>
    <property type="match status" value="1"/>
</dbReference>
<dbReference type="Proteomes" id="UP000192491">
    <property type="component" value="Unassembled WGS sequence"/>
</dbReference>
<keyword evidence="11 14" id="KW-0460">Magnesium</keyword>
<proteinExistence type="inferred from homology"/>
<dbReference type="GO" id="GO:0009231">
    <property type="term" value="P:riboflavin biosynthetic process"/>
    <property type="evidence" value="ECO:0007669"/>
    <property type="project" value="UniProtKB-UniRule"/>
</dbReference>
<comment type="subunit">
    <text evidence="14">Homodimer.</text>
</comment>
<evidence type="ECO:0000256" key="4">
    <source>
        <dbReference type="ARBA" id="ARBA00004904"/>
    </source>
</evidence>
<dbReference type="InterPro" id="IPR017945">
    <property type="entry name" value="DHBP_synth_RibB-like_a/b_dom"/>
</dbReference>
<dbReference type="SUPFAM" id="SSF142695">
    <property type="entry name" value="RibA-like"/>
    <property type="match status" value="1"/>
</dbReference>
<dbReference type="Pfam" id="PF00925">
    <property type="entry name" value="GTP_cyclohydro2"/>
    <property type="match status" value="1"/>
</dbReference>
<dbReference type="InterPro" id="IPR036144">
    <property type="entry name" value="RibA-like_sf"/>
</dbReference>
<evidence type="ECO:0000256" key="13">
    <source>
        <dbReference type="ARBA" id="ARBA00023239"/>
    </source>
</evidence>
<evidence type="ECO:0000313" key="17">
    <source>
        <dbReference type="Proteomes" id="UP000192491"/>
    </source>
</evidence>
<comment type="pathway">
    <text evidence="4 14">Cofactor biosynthesis; riboflavin biosynthesis; 2-hydroxy-3-oxobutyl phosphate from D-ribulose 5-phosphate: step 1/1.</text>
</comment>
<comment type="function">
    <text evidence="3 14">Catalyzes the conversion of D-ribulose 5-phosphate to formate and 3,4-dihydroxy-2-butanone 4-phosphate.</text>
</comment>
<evidence type="ECO:0000256" key="2">
    <source>
        <dbReference type="ARBA" id="ARBA00001936"/>
    </source>
</evidence>
<evidence type="ECO:0000256" key="5">
    <source>
        <dbReference type="ARBA" id="ARBA00005520"/>
    </source>
</evidence>
<dbReference type="eggNOG" id="COG0108">
    <property type="taxonomic scope" value="Bacteria"/>
</dbReference>
<dbReference type="GO" id="GO:0030145">
    <property type="term" value="F:manganese ion binding"/>
    <property type="evidence" value="ECO:0007669"/>
    <property type="project" value="UniProtKB-UniRule"/>
</dbReference>